<evidence type="ECO:0000256" key="7">
    <source>
        <dbReference type="ARBA" id="ARBA00023049"/>
    </source>
</evidence>
<evidence type="ECO:0000256" key="9">
    <source>
        <dbReference type="SAM" id="SignalP"/>
    </source>
</evidence>
<evidence type="ECO:0000259" key="10">
    <source>
        <dbReference type="Pfam" id="PF00675"/>
    </source>
</evidence>
<evidence type="ECO:0000256" key="3">
    <source>
        <dbReference type="ARBA" id="ARBA00022670"/>
    </source>
</evidence>
<keyword evidence="9" id="KW-0732">Signal</keyword>
<evidence type="ECO:0000313" key="13">
    <source>
        <dbReference type="Proteomes" id="UP001596020"/>
    </source>
</evidence>
<feature type="domain" description="Peptidase M16 C-terminal" evidence="11">
    <location>
        <begin position="267"/>
        <end position="438"/>
    </location>
</feature>
<keyword evidence="5" id="KW-0378">Hydrolase</keyword>
<dbReference type="SUPFAM" id="SSF63411">
    <property type="entry name" value="LuxS/MPP-like metallohydrolase"/>
    <property type="match status" value="4"/>
</dbReference>
<keyword evidence="4" id="KW-0479">Metal-binding</keyword>
<name>A0ABV9KAU7_9PORP</name>
<keyword evidence="6" id="KW-0862">Zinc</keyword>
<reference evidence="13" key="1">
    <citation type="journal article" date="2019" name="Int. J. Syst. Evol. Microbiol.">
        <title>The Global Catalogue of Microorganisms (GCM) 10K type strain sequencing project: providing services to taxonomists for standard genome sequencing and annotation.</title>
        <authorList>
            <consortium name="The Broad Institute Genomics Platform"/>
            <consortium name="The Broad Institute Genome Sequencing Center for Infectious Disease"/>
            <person name="Wu L."/>
            <person name="Ma J."/>
        </authorList>
    </citation>
    <scope>NUCLEOTIDE SEQUENCE [LARGE SCALE GENOMIC DNA]</scope>
    <source>
        <strain evidence="13">CGMCC 4.7357</strain>
    </source>
</reference>
<evidence type="ECO:0000256" key="8">
    <source>
        <dbReference type="RuleBase" id="RU004447"/>
    </source>
</evidence>
<comment type="similarity">
    <text evidence="2 8">Belongs to the peptidase M16 family.</text>
</comment>
<dbReference type="Gene3D" id="3.30.830.10">
    <property type="entry name" value="Metalloenzyme, LuxS/M16 peptidase-like"/>
    <property type="match status" value="4"/>
</dbReference>
<dbReference type="EMBL" id="JBHSGO010000215">
    <property type="protein sequence ID" value="MFC4666781.1"/>
    <property type="molecule type" value="Genomic_DNA"/>
</dbReference>
<evidence type="ECO:0000313" key="12">
    <source>
        <dbReference type="EMBL" id="MFC4666781.1"/>
    </source>
</evidence>
<comment type="caution">
    <text evidence="12">The sequence shown here is derived from an EMBL/GenBank/DDBJ whole genome shotgun (WGS) entry which is preliminary data.</text>
</comment>
<dbReference type="InterPro" id="IPR011765">
    <property type="entry name" value="Pept_M16_N"/>
</dbReference>
<keyword evidence="13" id="KW-1185">Reference proteome</keyword>
<dbReference type="Proteomes" id="UP001596020">
    <property type="component" value="Unassembled WGS sequence"/>
</dbReference>
<evidence type="ECO:0000256" key="6">
    <source>
        <dbReference type="ARBA" id="ARBA00022833"/>
    </source>
</evidence>
<dbReference type="InterPro" id="IPR007863">
    <property type="entry name" value="Peptidase_M16_C"/>
</dbReference>
<evidence type="ECO:0000259" key="11">
    <source>
        <dbReference type="Pfam" id="PF05193"/>
    </source>
</evidence>
<organism evidence="12 13">
    <name type="scientific">Falsiporphyromonas endometrii</name>
    <dbReference type="NCBI Taxonomy" id="1387297"/>
    <lineage>
        <taxon>Bacteria</taxon>
        <taxon>Pseudomonadati</taxon>
        <taxon>Bacteroidota</taxon>
        <taxon>Bacteroidia</taxon>
        <taxon>Bacteroidales</taxon>
        <taxon>Porphyromonadaceae</taxon>
        <taxon>Falsiporphyromonas</taxon>
    </lineage>
</organism>
<dbReference type="InterPro" id="IPR011249">
    <property type="entry name" value="Metalloenz_LuxS/M16"/>
</dbReference>
<evidence type="ECO:0000256" key="5">
    <source>
        <dbReference type="ARBA" id="ARBA00022801"/>
    </source>
</evidence>
<feature type="domain" description="Peptidase M16 C-terminal" evidence="11">
    <location>
        <begin position="762"/>
        <end position="873"/>
    </location>
</feature>
<dbReference type="PANTHER" id="PTHR43690">
    <property type="entry name" value="NARDILYSIN"/>
    <property type="match status" value="1"/>
</dbReference>
<gene>
    <name evidence="12" type="ORF">ACFO3G_09275</name>
</gene>
<feature type="domain" description="Peptidase M16 N-terminal" evidence="10">
    <location>
        <begin position="63"/>
        <end position="108"/>
    </location>
</feature>
<accession>A0ABV9KAU7</accession>
<keyword evidence="7" id="KW-0482">Metalloprotease</keyword>
<protein>
    <submittedName>
        <fullName evidence="12">M16 family metallopeptidase</fullName>
    </submittedName>
</protein>
<dbReference type="Pfam" id="PF00675">
    <property type="entry name" value="Peptidase_M16"/>
    <property type="match status" value="1"/>
</dbReference>
<dbReference type="PROSITE" id="PS00143">
    <property type="entry name" value="INSULINASE"/>
    <property type="match status" value="1"/>
</dbReference>
<dbReference type="InterPro" id="IPR001431">
    <property type="entry name" value="Pept_M16_Zn_BS"/>
</dbReference>
<feature type="signal peptide" evidence="9">
    <location>
        <begin position="1"/>
        <end position="23"/>
    </location>
</feature>
<feature type="chain" id="PRO_5045534933" evidence="9">
    <location>
        <begin position="24"/>
        <end position="976"/>
    </location>
</feature>
<evidence type="ECO:0000256" key="2">
    <source>
        <dbReference type="ARBA" id="ARBA00007261"/>
    </source>
</evidence>
<dbReference type="Pfam" id="PF05193">
    <property type="entry name" value="Peptidase_M16_C"/>
    <property type="match status" value="2"/>
</dbReference>
<proteinExistence type="inferred from homology"/>
<evidence type="ECO:0000256" key="1">
    <source>
        <dbReference type="ARBA" id="ARBA00001947"/>
    </source>
</evidence>
<evidence type="ECO:0000256" key="4">
    <source>
        <dbReference type="ARBA" id="ARBA00022723"/>
    </source>
</evidence>
<sequence length="976" mass="112231">MKIKYSHLILGFAFLLSIPTLSAQKYKTETKTDDHGYRYETVTNDPTHTRVYTLKNGLTVYLSRNTDEPRIETFIPVRTGSANDPADNTGLAHYLEHMMFKGTSKMGALNWDKEKVELQKISDLYEKHKATKDPALRKQLYHQIDSISQIAAKYVAANEYDRLTTSIGAQGTNAHTWLEETVYKNNIPSNQLERWLQIESERFDELVLRLFHTELEAVYEEFNMGQDNVNREVNKEMMESLFPTTPFGTQTTIGTSEHLKSPSMVAIHKYWDKYYVPNNYAIVLVGDLDYDKTIQLVDKYFGSKKAKDVKQISWPTEKPIIKPVEKTVYSKDAEFFMMAYRLNGGADTKTALLAKMMQGILSNGKAGLIDLDINLTQKARALGCYDMSINNYTIFQFYGFPKDGQTLEEVRDLALQEIEKVKKGEFPDWLMEAIINNMELEQTQGILNITNVATAMYETYIAHRPWSHKVAELDELRKITKKDIMEFAQKNFNNNYVIVFKKLGENKDLIRVENPGITPLEIDRNAVSDFGKKILEEKTPEIKPMFVDFKKDIKTGKVKGTDFQYIINKDNDLFYISYIFDMGTNNNKLLNLASDYIDYLGTKDMTPEQINQEFFKLGLNWNINVGSDRTTITITGIKKSMAKGIALVENILNNVQPNQEALNTMVAQIIKSRTDRLTDKNAIFGALNTYAKYGEHSSLRDEMNNEQLKSLKAEDLIKVINDLCNYKQKIFYYGNEVKAAKQAIAKNHRLGTKDYPTAVKYEQIPTGGKVYYATYDMVQAQMSMIRRVNKYDPKLAAASRLFNAYFGGGMSSIVFQDIRELKSLAYSAYAYYGGARKKGDYQYVVTFIGTQVNKLPEAFAAMEALVTNMPEAEKSFETAKISVLKDIEAERINRDNIFWTWESYQRLGIDYNLEKQVYDEVQKMTLKDLVTFFNKEIKGNNYTYVLIGNEKDLPLDYMKKYGEVKKLTPNFLFNEK</sequence>
<dbReference type="InterPro" id="IPR050626">
    <property type="entry name" value="Peptidase_M16"/>
</dbReference>
<keyword evidence="3" id="KW-0645">Protease</keyword>
<dbReference type="PANTHER" id="PTHR43690:SF17">
    <property type="entry name" value="PROTEIN YHJJ"/>
    <property type="match status" value="1"/>
</dbReference>
<comment type="cofactor">
    <cofactor evidence="1">
        <name>Zn(2+)</name>
        <dbReference type="ChEBI" id="CHEBI:29105"/>
    </cofactor>
</comment>
<dbReference type="RefSeq" id="WP_380080181.1">
    <property type="nucleotide sequence ID" value="NZ_JBHSGO010000215.1"/>
</dbReference>